<dbReference type="SMART" id="SM00248">
    <property type="entry name" value="ANK"/>
    <property type="match status" value="4"/>
</dbReference>
<dbReference type="EMBL" id="LNYN01000041">
    <property type="protein sequence ID" value="KTD31164.1"/>
    <property type="molecule type" value="Genomic_DNA"/>
</dbReference>
<feature type="coiled-coil region" evidence="4">
    <location>
        <begin position="668"/>
        <end position="714"/>
    </location>
</feature>
<evidence type="ECO:0000256" key="4">
    <source>
        <dbReference type="SAM" id="Coils"/>
    </source>
</evidence>
<keyword evidence="4" id="KW-0175">Coiled coil</keyword>
<evidence type="ECO:0000256" key="5">
    <source>
        <dbReference type="SAM" id="MobiDB-lite"/>
    </source>
</evidence>
<evidence type="ECO:0000313" key="7">
    <source>
        <dbReference type="EMBL" id="STX63212.1"/>
    </source>
</evidence>
<evidence type="ECO:0000313" key="9">
    <source>
        <dbReference type="Proteomes" id="UP000254040"/>
    </source>
</evidence>
<feature type="region of interest" description="Disordered" evidence="5">
    <location>
        <begin position="1"/>
        <end position="32"/>
    </location>
</feature>
<keyword evidence="2 3" id="KW-0040">ANK repeat</keyword>
<feature type="repeat" description="ANK" evidence="3">
    <location>
        <begin position="585"/>
        <end position="621"/>
    </location>
</feature>
<protein>
    <submittedName>
        <fullName evidence="6">Effector protein B, substrate of the Dot/Icm secretion system</fullName>
    </submittedName>
    <submittedName>
        <fullName evidence="7">LepB protein</fullName>
    </submittedName>
</protein>
<accession>A0A378K0F9</accession>
<dbReference type="Proteomes" id="UP000054985">
    <property type="component" value="Unassembled WGS sequence"/>
</dbReference>
<dbReference type="Proteomes" id="UP000254040">
    <property type="component" value="Unassembled WGS sequence"/>
</dbReference>
<reference evidence="6 8" key="1">
    <citation type="submission" date="2015-11" db="EMBL/GenBank/DDBJ databases">
        <title>Genomic analysis of 38 Legionella species identifies large and diverse effector repertoires.</title>
        <authorList>
            <person name="Burstein D."/>
            <person name="Amaro F."/>
            <person name="Zusman T."/>
            <person name="Lifshitz Z."/>
            <person name="Cohen O."/>
            <person name="Gilbert J.A."/>
            <person name="Pupko T."/>
            <person name="Shuman H.A."/>
            <person name="Segal G."/>
        </authorList>
    </citation>
    <scope>NUCLEOTIDE SEQUENCE [LARGE SCALE GENOMIC DNA]</scope>
    <source>
        <strain evidence="6 8">ATCC 43877</strain>
    </source>
</reference>
<dbReference type="OrthoDB" id="5654315at2"/>
<evidence type="ECO:0000256" key="2">
    <source>
        <dbReference type="ARBA" id="ARBA00023043"/>
    </source>
</evidence>
<dbReference type="PANTHER" id="PTHR24189">
    <property type="entry name" value="MYOTROPHIN"/>
    <property type="match status" value="1"/>
</dbReference>
<gene>
    <name evidence="6" type="primary">lepB_4</name>
    <name evidence="6" type="ORF">Lmor_2771</name>
    <name evidence="7" type="ORF">NCTC12239_02155</name>
</gene>
<keyword evidence="8" id="KW-1185">Reference proteome</keyword>
<evidence type="ECO:0000256" key="3">
    <source>
        <dbReference type="PROSITE-ProRule" id="PRU00023"/>
    </source>
</evidence>
<dbReference type="InterPro" id="IPR002110">
    <property type="entry name" value="Ankyrin_rpt"/>
</dbReference>
<sequence length="824" mass="92666">MKHDTSIVVKNEKEASKGSAATSNPAEPSNTRRYSLTDASWEMLSTEQFKSQLLELSLNKNNPYKDALQSATKGYDKPFCDYPDSTLSLLQDYLTLLTAEHRVVPEGKLGTVISPNGLGREFYGVLFNQNRNLLAVCPGGKGSAAILLFEKMPNGVIGLINLSVGRYSVDADHILPFLFSSFYCATIVLHHRPQNPKEIEFINHLKGIKKLVSSAIDGTLAPEGSLLEQVKDHIHVHDLEFTTTQYPTLVKPNLFDYLNSNPIYSHNILDRLISNGADLEEISSEGQTPLQVAIYYLLNKQLVDLLIKKGAKPISIEEIVYAIEKRMSLEHIALLLHGNRHSTEAVNIALTTAIKLKQKEIALFLIKEYRWKLTSPEQIILLAAKTAKNDDNFIILDKLITYASNVPWHDASTLEAMDNVLKNNNPQSYHLLNHAKLKVLYEQAIKEHDNDAAIQYISPITDIEILNNLLWRALWNNNSVSDECFQVLLQKGVQPDLSTINLFFDKPQPIVPFSLQKEDTTPYKISINEQQLDRYIKAGLDINQFDERKGYVRNTFLMKAVLANDYDAVQLLLSKNASVNLQMSDGATALMIAVQHSDKYDNRIIINALLKAGADLNLQRNDGVIASQLLPTSNDPELHGRLTGISHLLQNYHSNTKNPDEIKSLQSADQEQKNNHNIAINMKRLEDKINNLALRLQQAKAAHHTREIESLNEAYQTATTLHTRLNAATESYLIHHNFAAYKNETKELINTAHKTLDKHRGWSEFLVNLSLALLGGVGLMVKGIVNLASNRSFFFVHQTASSKILDQLEEEINRLEEGVTIRSR</sequence>
<evidence type="ECO:0000313" key="6">
    <source>
        <dbReference type="EMBL" id="KTD31164.1"/>
    </source>
</evidence>
<dbReference type="RefSeq" id="WP_028384906.1">
    <property type="nucleotide sequence ID" value="NZ_CAAAJG010000032.1"/>
</dbReference>
<dbReference type="Gene3D" id="1.25.40.20">
    <property type="entry name" value="Ankyrin repeat-containing domain"/>
    <property type="match status" value="2"/>
</dbReference>
<dbReference type="PROSITE" id="PS50297">
    <property type="entry name" value="ANK_REP_REGION"/>
    <property type="match status" value="1"/>
</dbReference>
<dbReference type="Pfam" id="PF12796">
    <property type="entry name" value="Ank_2"/>
    <property type="match status" value="1"/>
</dbReference>
<dbReference type="STRING" id="39962.Lmor_2771"/>
<name>A0A378K0F9_9GAMM</name>
<evidence type="ECO:0000313" key="8">
    <source>
        <dbReference type="Proteomes" id="UP000054985"/>
    </source>
</evidence>
<dbReference type="PROSITE" id="PS50088">
    <property type="entry name" value="ANK_REPEAT"/>
    <property type="match status" value="2"/>
</dbReference>
<dbReference type="SUPFAM" id="SSF48403">
    <property type="entry name" value="Ankyrin repeat"/>
    <property type="match status" value="2"/>
</dbReference>
<reference evidence="7 9" key="2">
    <citation type="submission" date="2018-06" db="EMBL/GenBank/DDBJ databases">
        <authorList>
            <consortium name="Pathogen Informatics"/>
            <person name="Doyle S."/>
        </authorList>
    </citation>
    <scope>NUCLEOTIDE SEQUENCE [LARGE SCALE GENOMIC DNA]</scope>
    <source>
        <strain evidence="7 9">NCTC12239</strain>
    </source>
</reference>
<organism evidence="7 9">
    <name type="scientific">Legionella moravica</name>
    <dbReference type="NCBI Taxonomy" id="39962"/>
    <lineage>
        <taxon>Bacteria</taxon>
        <taxon>Pseudomonadati</taxon>
        <taxon>Pseudomonadota</taxon>
        <taxon>Gammaproteobacteria</taxon>
        <taxon>Legionellales</taxon>
        <taxon>Legionellaceae</taxon>
        <taxon>Legionella</taxon>
    </lineage>
</organism>
<feature type="repeat" description="ANK" evidence="3">
    <location>
        <begin position="285"/>
        <end position="318"/>
    </location>
</feature>
<evidence type="ECO:0000256" key="1">
    <source>
        <dbReference type="ARBA" id="ARBA00022737"/>
    </source>
</evidence>
<keyword evidence="1" id="KW-0677">Repeat</keyword>
<dbReference type="AlphaFoldDB" id="A0A378K0F9"/>
<dbReference type="InterPro" id="IPR036770">
    <property type="entry name" value="Ankyrin_rpt-contain_sf"/>
</dbReference>
<dbReference type="EMBL" id="UGOG01000001">
    <property type="protein sequence ID" value="STX63212.1"/>
    <property type="molecule type" value="Genomic_DNA"/>
</dbReference>
<proteinExistence type="predicted"/>
<dbReference type="PANTHER" id="PTHR24189:SF50">
    <property type="entry name" value="ANKYRIN REPEAT AND SOCS BOX PROTEIN 2"/>
    <property type="match status" value="1"/>
</dbReference>
<dbReference type="InterPro" id="IPR050745">
    <property type="entry name" value="Multifunctional_regulatory"/>
</dbReference>
<feature type="compositionally biased region" description="Polar residues" evidence="5">
    <location>
        <begin position="19"/>
        <end position="32"/>
    </location>
</feature>
<feature type="compositionally biased region" description="Basic and acidic residues" evidence="5">
    <location>
        <begin position="1"/>
        <end position="16"/>
    </location>
</feature>